<evidence type="ECO:0000313" key="2">
    <source>
        <dbReference type="Proteomes" id="UP000265520"/>
    </source>
</evidence>
<sequence>DGGFCHLRGAPSGAARRPLALFKAVLASASCAVRQVGCASRRALCTG</sequence>
<comment type="caution">
    <text evidence="1">The sequence shown here is derived from an EMBL/GenBank/DDBJ whole genome shotgun (WGS) entry which is preliminary data.</text>
</comment>
<feature type="non-terminal residue" evidence="1">
    <location>
        <position position="1"/>
    </location>
</feature>
<evidence type="ECO:0000313" key="1">
    <source>
        <dbReference type="EMBL" id="MCI78387.1"/>
    </source>
</evidence>
<dbReference type="Proteomes" id="UP000265520">
    <property type="component" value="Unassembled WGS sequence"/>
</dbReference>
<dbReference type="AlphaFoldDB" id="A0A392URD9"/>
<proteinExistence type="predicted"/>
<accession>A0A392URD9</accession>
<name>A0A392URD9_9FABA</name>
<reference evidence="1 2" key="1">
    <citation type="journal article" date="2018" name="Front. Plant Sci.">
        <title>Red Clover (Trifolium pratense) and Zigzag Clover (T. medium) - A Picture of Genomic Similarities and Differences.</title>
        <authorList>
            <person name="Dluhosova J."/>
            <person name="Istvanek J."/>
            <person name="Nedelnik J."/>
            <person name="Repkova J."/>
        </authorList>
    </citation>
    <scope>NUCLEOTIDE SEQUENCE [LARGE SCALE GENOMIC DNA]</scope>
    <source>
        <strain evidence="2">cv. 10/8</strain>
        <tissue evidence="1">Leaf</tissue>
    </source>
</reference>
<organism evidence="1 2">
    <name type="scientific">Trifolium medium</name>
    <dbReference type="NCBI Taxonomy" id="97028"/>
    <lineage>
        <taxon>Eukaryota</taxon>
        <taxon>Viridiplantae</taxon>
        <taxon>Streptophyta</taxon>
        <taxon>Embryophyta</taxon>
        <taxon>Tracheophyta</taxon>
        <taxon>Spermatophyta</taxon>
        <taxon>Magnoliopsida</taxon>
        <taxon>eudicotyledons</taxon>
        <taxon>Gunneridae</taxon>
        <taxon>Pentapetalae</taxon>
        <taxon>rosids</taxon>
        <taxon>fabids</taxon>
        <taxon>Fabales</taxon>
        <taxon>Fabaceae</taxon>
        <taxon>Papilionoideae</taxon>
        <taxon>50 kb inversion clade</taxon>
        <taxon>NPAAA clade</taxon>
        <taxon>Hologalegina</taxon>
        <taxon>IRL clade</taxon>
        <taxon>Trifolieae</taxon>
        <taxon>Trifolium</taxon>
    </lineage>
</organism>
<protein>
    <submittedName>
        <fullName evidence="1">Uncharacterized protein</fullName>
    </submittedName>
</protein>
<dbReference type="EMBL" id="LXQA010949767">
    <property type="protein sequence ID" value="MCI78387.1"/>
    <property type="molecule type" value="Genomic_DNA"/>
</dbReference>
<keyword evidence="2" id="KW-1185">Reference proteome</keyword>
<gene>
    <name evidence="1" type="ORF">A2U01_0099657</name>
</gene>